<feature type="compositionally biased region" description="Polar residues" evidence="8">
    <location>
        <begin position="125"/>
        <end position="135"/>
    </location>
</feature>
<dbReference type="Gene3D" id="1.10.10.10">
    <property type="entry name" value="Winged helix-like DNA-binding domain superfamily/Winged helix DNA-binding domain"/>
    <property type="match status" value="1"/>
</dbReference>
<feature type="compositionally biased region" description="Low complexity" evidence="8">
    <location>
        <begin position="26"/>
        <end position="45"/>
    </location>
</feature>
<dbReference type="GO" id="GO:0003700">
    <property type="term" value="F:DNA-binding transcription factor activity"/>
    <property type="evidence" value="ECO:0007669"/>
    <property type="project" value="InterPro"/>
</dbReference>
<feature type="region of interest" description="Disordered" evidence="8">
    <location>
        <begin position="1"/>
        <end position="140"/>
    </location>
</feature>
<feature type="region of interest" description="Disordered" evidence="8">
    <location>
        <begin position="388"/>
        <end position="414"/>
    </location>
</feature>
<dbReference type="InterPro" id="IPR047119">
    <property type="entry name" value="FOXN2/3-like"/>
</dbReference>
<reference evidence="10" key="1">
    <citation type="submission" date="2024-04" db="UniProtKB">
        <authorList>
            <consortium name="EnsemblMetazoa"/>
        </authorList>
    </citation>
    <scope>IDENTIFICATION</scope>
    <source>
        <strain evidence="10">EBRO</strain>
    </source>
</reference>
<dbReference type="InterPro" id="IPR036388">
    <property type="entry name" value="WH-like_DNA-bd_sf"/>
</dbReference>
<evidence type="ECO:0000256" key="2">
    <source>
        <dbReference type="ARBA" id="ARBA00022473"/>
    </source>
</evidence>
<feature type="compositionally biased region" description="Low complexity" evidence="8">
    <location>
        <begin position="73"/>
        <end position="84"/>
    </location>
</feature>
<feature type="region of interest" description="Disordered" evidence="8">
    <location>
        <begin position="153"/>
        <end position="199"/>
    </location>
</feature>
<dbReference type="PANTHER" id="PTHR13962:SF17">
    <property type="entry name" value="FORKHEAD BOX PROTEIN N4"/>
    <property type="match status" value="1"/>
</dbReference>
<dbReference type="Pfam" id="PF00250">
    <property type="entry name" value="Forkhead"/>
    <property type="match status" value="1"/>
</dbReference>
<dbReference type="InterPro" id="IPR036390">
    <property type="entry name" value="WH_DNA-bd_sf"/>
</dbReference>
<evidence type="ECO:0000256" key="1">
    <source>
        <dbReference type="ARBA" id="ARBA00004123"/>
    </source>
</evidence>
<evidence type="ECO:0000259" key="9">
    <source>
        <dbReference type="PROSITE" id="PS50039"/>
    </source>
</evidence>
<dbReference type="Proteomes" id="UP000075880">
    <property type="component" value="Unassembled WGS sequence"/>
</dbReference>
<keyword evidence="4 7" id="KW-0238">DNA-binding</keyword>
<evidence type="ECO:0000256" key="3">
    <source>
        <dbReference type="ARBA" id="ARBA00023015"/>
    </source>
</evidence>
<dbReference type="PRINTS" id="PR00053">
    <property type="entry name" value="FORKHEAD"/>
</dbReference>
<organism evidence="10 11">
    <name type="scientific">Anopheles atroparvus</name>
    <name type="common">European mosquito</name>
    <dbReference type="NCBI Taxonomy" id="41427"/>
    <lineage>
        <taxon>Eukaryota</taxon>
        <taxon>Metazoa</taxon>
        <taxon>Ecdysozoa</taxon>
        <taxon>Arthropoda</taxon>
        <taxon>Hexapoda</taxon>
        <taxon>Insecta</taxon>
        <taxon>Pterygota</taxon>
        <taxon>Neoptera</taxon>
        <taxon>Endopterygota</taxon>
        <taxon>Diptera</taxon>
        <taxon>Nematocera</taxon>
        <taxon>Culicoidea</taxon>
        <taxon>Culicidae</taxon>
        <taxon>Anophelinae</taxon>
        <taxon>Anopheles</taxon>
    </lineage>
</organism>
<dbReference type="InterPro" id="IPR030456">
    <property type="entry name" value="TF_fork_head_CS_2"/>
</dbReference>
<dbReference type="SMART" id="SM00339">
    <property type="entry name" value="FH"/>
    <property type="match status" value="1"/>
</dbReference>
<feature type="compositionally biased region" description="Gly residues" evidence="8">
    <location>
        <begin position="172"/>
        <end position="199"/>
    </location>
</feature>
<dbReference type="PROSITE" id="PS00658">
    <property type="entry name" value="FORK_HEAD_2"/>
    <property type="match status" value="1"/>
</dbReference>
<dbReference type="EnsemblMetazoa" id="ENSAATROPT009631">
    <property type="protein sequence ID" value="ENSAATROPP008720"/>
    <property type="gene ID" value="ENSAATROPG007844"/>
</dbReference>
<comment type="subcellular location">
    <subcellularLocation>
        <location evidence="1 7">Nucleus</location>
    </subcellularLocation>
</comment>
<evidence type="ECO:0000313" key="10">
    <source>
        <dbReference type="EnsemblMetazoa" id="ENSAATROPP008720"/>
    </source>
</evidence>
<evidence type="ECO:0000256" key="4">
    <source>
        <dbReference type="ARBA" id="ARBA00023125"/>
    </source>
</evidence>
<evidence type="ECO:0000256" key="8">
    <source>
        <dbReference type="SAM" id="MobiDB-lite"/>
    </source>
</evidence>
<dbReference type="PANTHER" id="PTHR13962">
    <property type="entry name" value="FORKHEAD BOX PROTEIN N3-LIKE PROTEIN-RELATED"/>
    <property type="match status" value="1"/>
</dbReference>
<dbReference type="GO" id="GO:0000987">
    <property type="term" value="F:cis-regulatory region sequence-specific DNA binding"/>
    <property type="evidence" value="ECO:0007669"/>
    <property type="project" value="TreeGrafter"/>
</dbReference>
<feature type="compositionally biased region" description="Low complexity" evidence="8">
    <location>
        <begin position="99"/>
        <end position="117"/>
    </location>
</feature>
<feature type="DNA-binding region" description="Fork-head" evidence="7">
    <location>
        <begin position="227"/>
        <end position="318"/>
    </location>
</feature>
<dbReference type="CDD" id="cd00059">
    <property type="entry name" value="FH_FOX"/>
    <property type="match status" value="1"/>
</dbReference>
<keyword evidence="3" id="KW-0805">Transcription regulation</keyword>
<sequence>MQQQQLHMNHQPTSQQQPPSCPSSPRPSATPTTVSSPSHPVPTSQHHNNNQPPVGHQYVPQQYAAGDAGSPYGNNTGNNQSGGSWPNPTAPADGATVVACSATSADGGAGGSSTSISPRMEPSSGGLTNATQTPDTPEDCKNLSWLLNFKLDDIPNLSPRSNRKQRSKSNATGGGGGQGGPGTGPDGAAGGNASVGGDHGAVAIEEGDLNVGENVTIESSSGKSPKKPPFTYTELIEYALEEQGDLTVAAIYQWISDHFPYYKSHDDRWKNSVRHNLSINPHFRKGRKSSHGSGHLWTISSRNSEDNFLAWEHKKQRFEWFFKMEANARVRELSTADSMTDDEVAAATASLAQYVPKSPTAGSGSSPACQSLDAMNPVASEQNHHLPAQTLQQHQQQHQQQPQQQQHHQTQQQIAATYHQTQTLYADIITTAQFEVTTTAEEIGKHPDEDTLNGLRRGTEIQIVRPAQTIQTYEMLDTEYSIADYLNPVPKEEIVQECGLRSVALDPAELGINIPSATGQDEDILFDDFNLNYFGNNIMT</sequence>
<protein>
    <recommendedName>
        <fullName evidence="9">Fork-head domain-containing protein</fullName>
    </recommendedName>
</protein>
<dbReference type="GO" id="GO:0005634">
    <property type="term" value="C:nucleus"/>
    <property type="evidence" value="ECO:0007669"/>
    <property type="project" value="UniProtKB-SubCell"/>
</dbReference>
<keyword evidence="6 7" id="KW-0539">Nucleus</keyword>
<evidence type="ECO:0000313" key="11">
    <source>
        <dbReference type="Proteomes" id="UP000075880"/>
    </source>
</evidence>
<evidence type="ECO:0000256" key="5">
    <source>
        <dbReference type="ARBA" id="ARBA00023163"/>
    </source>
</evidence>
<name>A0AAG5DCY5_ANOAO</name>
<dbReference type="InterPro" id="IPR001766">
    <property type="entry name" value="Fork_head_dom"/>
</dbReference>
<dbReference type="SUPFAM" id="SSF46785">
    <property type="entry name" value="Winged helix' DNA-binding domain"/>
    <property type="match status" value="1"/>
</dbReference>
<dbReference type="PROSITE" id="PS50039">
    <property type="entry name" value="FORK_HEAD_3"/>
    <property type="match status" value="1"/>
</dbReference>
<keyword evidence="2" id="KW-0217">Developmental protein</keyword>
<keyword evidence="5" id="KW-0804">Transcription</keyword>
<dbReference type="AlphaFoldDB" id="A0AAG5DCY5"/>
<accession>A0AAG5DCY5</accession>
<evidence type="ECO:0000256" key="7">
    <source>
        <dbReference type="PROSITE-ProRule" id="PRU00089"/>
    </source>
</evidence>
<feature type="domain" description="Fork-head" evidence="9">
    <location>
        <begin position="227"/>
        <end position="318"/>
    </location>
</feature>
<evidence type="ECO:0000256" key="6">
    <source>
        <dbReference type="ARBA" id="ARBA00023242"/>
    </source>
</evidence>
<feature type="compositionally biased region" description="Polar residues" evidence="8">
    <location>
        <begin position="1"/>
        <end position="10"/>
    </location>
</feature>
<proteinExistence type="predicted"/>
<keyword evidence="11" id="KW-1185">Reference proteome</keyword>